<evidence type="ECO:0000313" key="2">
    <source>
        <dbReference type="Proteomes" id="UP000218542"/>
    </source>
</evidence>
<dbReference type="EMBL" id="BAOS01000031">
    <property type="protein sequence ID" value="GAX62382.1"/>
    <property type="molecule type" value="Genomic_DNA"/>
</dbReference>
<keyword evidence="2" id="KW-1185">Reference proteome</keyword>
<comment type="caution">
    <text evidence="1">The sequence shown here is derived from an EMBL/GenBank/DDBJ whole genome shotgun (WGS) entry which is preliminary data.</text>
</comment>
<reference evidence="2" key="1">
    <citation type="journal article" date="2017" name="Environ. Microbiol. Rep.">
        <title>Genetic Diversity of Marine Anaerobic Ammonium-Oxidizing Bacteria as Revealed by Genomic and Proteomic Analyses of 'Candidatus Scalindua japonica'.</title>
        <authorList>
            <person name="Oshiki M."/>
            <person name="Mizuto K."/>
            <person name="Kimura Z."/>
            <person name="Kindaichi T."/>
            <person name="Satoh H."/>
            <person name="Okabe S."/>
        </authorList>
    </citation>
    <scope>NUCLEOTIDE SEQUENCE [LARGE SCALE GENOMIC DNA]</scope>
    <source>
        <strain evidence="2">husup-a2</strain>
    </source>
</reference>
<accession>A0A286U2M3</accession>
<organism evidence="1 2">
    <name type="scientific">Candidatus Scalindua japonica</name>
    <dbReference type="NCBI Taxonomy" id="1284222"/>
    <lineage>
        <taxon>Bacteria</taxon>
        <taxon>Pseudomonadati</taxon>
        <taxon>Planctomycetota</taxon>
        <taxon>Candidatus Brocadiia</taxon>
        <taxon>Candidatus Brocadiales</taxon>
        <taxon>Candidatus Scalinduaceae</taxon>
        <taxon>Candidatus Scalindua</taxon>
    </lineage>
</organism>
<sequence length="173" mass="19429">MQATNSHDSSSKEGKRLAGIVDDLLSIEDEIKEKCGKRASGSEVGIEEKPVIDLETIEENVKNREVELTAKFTTELDTIRGEFTAKIKGLISKIEEREKEVVDIIENIIDAKVQENLSEMSGRISEALKTQKNSTVSVLEKLVDSLRKEEVFDEKIDSADVGKKDFRSFLNNR</sequence>
<gene>
    <name evidence="1" type="ORF">SCALIN_C31_0017</name>
</gene>
<dbReference type="Proteomes" id="UP000218542">
    <property type="component" value="Unassembled WGS sequence"/>
</dbReference>
<proteinExistence type="predicted"/>
<dbReference type="AlphaFoldDB" id="A0A286U2M3"/>
<name>A0A286U2M3_9BACT</name>
<protein>
    <submittedName>
        <fullName evidence="1">ATPase</fullName>
    </submittedName>
</protein>
<evidence type="ECO:0000313" key="1">
    <source>
        <dbReference type="EMBL" id="GAX62382.1"/>
    </source>
</evidence>